<comment type="function">
    <text evidence="5">Could be a nuclease involved in processing of the 5'-end of pre-16S rRNA.</text>
</comment>
<dbReference type="InterPro" id="IPR012337">
    <property type="entry name" value="RNaseH-like_sf"/>
</dbReference>
<keyword evidence="3 5" id="KW-0540">Nuclease</keyword>
<dbReference type="InterPro" id="IPR005227">
    <property type="entry name" value="YqgF"/>
</dbReference>
<dbReference type="GO" id="GO:0016788">
    <property type="term" value="F:hydrolase activity, acting on ester bonds"/>
    <property type="evidence" value="ECO:0007669"/>
    <property type="project" value="UniProtKB-UniRule"/>
</dbReference>
<dbReference type="Pfam" id="PF03652">
    <property type="entry name" value="RuvX"/>
    <property type="match status" value="1"/>
</dbReference>
<dbReference type="InterPro" id="IPR037027">
    <property type="entry name" value="YqgF/RNaseH-like_dom_sf"/>
</dbReference>
<evidence type="ECO:0000256" key="5">
    <source>
        <dbReference type="HAMAP-Rule" id="MF_00651"/>
    </source>
</evidence>
<name>A0A975FMG2_9MICO</name>
<dbReference type="Gene3D" id="3.30.420.140">
    <property type="entry name" value="YqgF/RNase H-like domain"/>
    <property type="match status" value="1"/>
</dbReference>
<keyword evidence="1 5" id="KW-0963">Cytoplasm</keyword>
<evidence type="ECO:0000256" key="1">
    <source>
        <dbReference type="ARBA" id="ARBA00022490"/>
    </source>
</evidence>
<dbReference type="SUPFAM" id="SSF53098">
    <property type="entry name" value="Ribonuclease H-like"/>
    <property type="match status" value="1"/>
</dbReference>
<dbReference type="KEGG" id="aarc:G127AT_15360"/>
<dbReference type="GO" id="GO:0004518">
    <property type="term" value="F:nuclease activity"/>
    <property type="evidence" value="ECO:0007669"/>
    <property type="project" value="UniProtKB-KW"/>
</dbReference>
<dbReference type="EC" id="3.1.-.-" evidence="5"/>
<accession>A0A975FMG2</accession>
<dbReference type="AlphaFoldDB" id="A0A975FMG2"/>
<dbReference type="GO" id="GO:0000967">
    <property type="term" value="P:rRNA 5'-end processing"/>
    <property type="evidence" value="ECO:0007669"/>
    <property type="project" value="UniProtKB-UniRule"/>
</dbReference>
<keyword evidence="4 5" id="KW-0378">Hydrolase</keyword>
<dbReference type="RefSeq" id="WP_210898365.1">
    <property type="nucleotide sequence ID" value="NZ_CP071696.1"/>
</dbReference>
<feature type="domain" description="YqgF/RNase H-like" evidence="6">
    <location>
        <begin position="4"/>
        <end position="105"/>
    </location>
</feature>
<evidence type="ECO:0000256" key="2">
    <source>
        <dbReference type="ARBA" id="ARBA00022517"/>
    </source>
</evidence>
<evidence type="ECO:0000256" key="4">
    <source>
        <dbReference type="ARBA" id="ARBA00022801"/>
    </source>
</evidence>
<dbReference type="Proteomes" id="UP000671914">
    <property type="component" value="Chromosome"/>
</dbReference>
<dbReference type="HAMAP" id="MF_00651">
    <property type="entry name" value="Nuclease_YqgF"/>
    <property type="match status" value="1"/>
</dbReference>
<keyword evidence="8" id="KW-1185">Reference proteome</keyword>
<reference evidence="7" key="1">
    <citation type="submission" date="2021-03" db="EMBL/GenBank/DDBJ databases">
        <title>Agromyces archimandritus sp. nov., isolated from the cockroach Archimandrita tessellata.</title>
        <authorList>
            <person name="Guzman J."/>
            <person name="Ortuzar M."/>
            <person name="Poehlein A."/>
            <person name="Daniel R."/>
            <person name="Trujillo M."/>
            <person name="Vilcinskas A."/>
        </authorList>
    </citation>
    <scope>NUCLEOTIDE SEQUENCE</scope>
    <source>
        <strain evidence="7">G127AT</strain>
    </source>
</reference>
<keyword evidence="2 5" id="KW-0690">Ribosome biogenesis</keyword>
<proteinExistence type="inferred from homology"/>
<comment type="subcellular location">
    <subcellularLocation>
        <location evidence="5">Cytoplasm</location>
    </subcellularLocation>
</comment>
<dbReference type="GO" id="GO:0005829">
    <property type="term" value="C:cytosol"/>
    <property type="evidence" value="ECO:0007669"/>
    <property type="project" value="TreeGrafter"/>
</dbReference>
<organism evidence="7 8">
    <name type="scientific">Agromyces archimandritae</name>
    <dbReference type="NCBI Taxonomy" id="2781962"/>
    <lineage>
        <taxon>Bacteria</taxon>
        <taxon>Bacillati</taxon>
        <taxon>Actinomycetota</taxon>
        <taxon>Actinomycetes</taxon>
        <taxon>Micrococcales</taxon>
        <taxon>Microbacteriaceae</taxon>
        <taxon>Agromyces</taxon>
    </lineage>
</organism>
<dbReference type="PANTHER" id="PTHR33317:SF4">
    <property type="entry name" value="POLYNUCLEOTIDYL TRANSFERASE, RIBONUCLEASE H-LIKE SUPERFAMILY PROTEIN"/>
    <property type="match status" value="1"/>
</dbReference>
<evidence type="ECO:0000259" key="6">
    <source>
        <dbReference type="SMART" id="SM00732"/>
    </source>
</evidence>
<protein>
    <recommendedName>
        <fullName evidence="5">Putative pre-16S rRNA nuclease</fullName>
        <ecNumber evidence="5">3.1.-.-</ecNumber>
    </recommendedName>
</protein>
<gene>
    <name evidence="7" type="primary">ruvX</name>
    <name evidence="7" type="ORF">G127AT_15360</name>
</gene>
<dbReference type="InterPro" id="IPR006641">
    <property type="entry name" value="YqgF/RNaseH-like_dom"/>
</dbReference>
<dbReference type="EMBL" id="CP071696">
    <property type="protein sequence ID" value="QTX04604.1"/>
    <property type="molecule type" value="Genomic_DNA"/>
</dbReference>
<evidence type="ECO:0000256" key="3">
    <source>
        <dbReference type="ARBA" id="ARBA00022722"/>
    </source>
</evidence>
<dbReference type="CDD" id="cd16964">
    <property type="entry name" value="YqgF"/>
    <property type="match status" value="1"/>
</dbReference>
<dbReference type="SMART" id="SM00732">
    <property type="entry name" value="YqgFc"/>
    <property type="match status" value="1"/>
</dbReference>
<dbReference type="PANTHER" id="PTHR33317">
    <property type="entry name" value="POLYNUCLEOTIDYL TRANSFERASE, RIBONUCLEASE H-LIKE SUPERFAMILY PROTEIN"/>
    <property type="match status" value="1"/>
</dbReference>
<dbReference type="NCBIfam" id="TIGR00250">
    <property type="entry name" value="RNAse_H_YqgF"/>
    <property type="match status" value="1"/>
</dbReference>
<sequence>MRPGTRLGIDVGRARIGVARCDPHAVLATPVETVQRAADGDADIRRIVEIATELEAIELVVGNPLSLSGSSTASTLDAVGFAERLAEAIRVPVRLVDERLSTVTAQQALRAAGRKAKAQRPVVDQAAAVVILQHAIDAERAAGAPPGVVVPSNEGS</sequence>
<evidence type="ECO:0000313" key="7">
    <source>
        <dbReference type="EMBL" id="QTX04604.1"/>
    </source>
</evidence>
<comment type="similarity">
    <text evidence="5">Belongs to the YqgF HJR family.</text>
</comment>
<evidence type="ECO:0000313" key="8">
    <source>
        <dbReference type="Proteomes" id="UP000671914"/>
    </source>
</evidence>